<feature type="transmembrane region" description="Helical" evidence="1">
    <location>
        <begin position="43"/>
        <end position="62"/>
    </location>
</feature>
<accession>I0JL23</accession>
<dbReference type="HOGENOM" id="CLU_2537869_0_0_9"/>
<keyword evidence="1" id="KW-1133">Transmembrane helix</keyword>
<dbReference type="AlphaFoldDB" id="I0JL23"/>
<protein>
    <submittedName>
        <fullName evidence="2">Uncharacterized protein</fullName>
    </submittedName>
</protein>
<keyword evidence="3" id="KW-1185">Reference proteome</keyword>
<evidence type="ECO:0000313" key="3">
    <source>
        <dbReference type="Proteomes" id="UP000007397"/>
    </source>
</evidence>
<proteinExistence type="predicted"/>
<keyword evidence="1" id="KW-0472">Membrane</keyword>
<dbReference type="KEGG" id="hhd:HBHAL_2499"/>
<dbReference type="Proteomes" id="UP000007397">
    <property type="component" value="Chromosome"/>
</dbReference>
<dbReference type="EMBL" id="HE717023">
    <property type="protein sequence ID" value="CCG44843.1"/>
    <property type="molecule type" value="Genomic_DNA"/>
</dbReference>
<sequence>MTMWWLENIFKYSWKVILLHFSTLVFLYLTYVVGFSNWNDGSFQVNDLYLPGCVFGAIVLFMQTRKRAIKEFDEKYPPEKKASES</sequence>
<organism evidence="2 3">
    <name type="scientific">Halobacillus halophilus (strain ATCC 35676 / DSM 2266 / JCM 20832 / KCTC 3685 / LMG 17431 / NBRC 102448 / NCIMB 2269)</name>
    <name type="common">Sporosarcina halophila</name>
    <dbReference type="NCBI Taxonomy" id="866895"/>
    <lineage>
        <taxon>Bacteria</taxon>
        <taxon>Bacillati</taxon>
        <taxon>Bacillota</taxon>
        <taxon>Bacilli</taxon>
        <taxon>Bacillales</taxon>
        <taxon>Bacillaceae</taxon>
        <taxon>Halobacillus</taxon>
    </lineage>
</organism>
<dbReference type="PATRIC" id="fig|866895.3.peg.1511"/>
<evidence type="ECO:0000256" key="1">
    <source>
        <dbReference type="SAM" id="Phobius"/>
    </source>
</evidence>
<gene>
    <name evidence="2" type="ordered locus">HBHAL_2499</name>
</gene>
<reference evidence="2 3" key="1">
    <citation type="journal article" date="2013" name="Environ. Microbiol.">
        <title>Chloride and organic osmolytes: a hybrid strategy to cope with elevated salinities by the moderately halophilic, chloride-dependent bacterium Halobacillus halophilus.</title>
        <authorList>
            <person name="Saum S.H."/>
            <person name="Pfeiffer F."/>
            <person name="Palm P."/>
            <person name="Rampp M."/>
            <person name="Schuster S.C."/>
            <person name="Muller V."/>
            <person name="Oesterhelt D."/>
        </authorList>
    </citation>
    <scope>NUCLEOTIDE SEQUENCE [LARGE SCALE GENOMIC DNA]</scope>
    <source>
        <strain evidence="3">ATCC 35676 / DSM 2266 / JCM 20832 / KCTC 3685 / LMG 17431 / NBRC 102448 / NCIMB 2269</strain>
    </source>
</reference>
<evidence type="ECO:0000313" key="2">
    <source>
        <dbReference type="EMBL" id="CCG44843.1"/>
    </source>
</evidence>
<keyword evidence="1" id="KW-0812">Transmembrane</keyword>
<name>I0JL23_HALH3</name>
<feature type="transmembrane region" description="Helical" evidence="1">
    <location>
        <begin position="12"/>
        <end position="31"/>
    </location>
</feature>